<sequence length="97" mass="11085">MSYGLVRGALAVGHWNQAVLQLTADHLGVGKQQWSEFPEDTFRQQHCRRADSLSSFATAFILHHWNERYNILILHLRSDGSVSKGLFNEIHRPISSK</sequence>
<accession>A0A8X6RZ66</accession>
<organism evidence="1 2">
    <name type="scientific">Trichonephila clavipes</name>
    <name type="common">Golden silk orbweaver</name>
    <name type="synonym">Nephila clavipes</name>
    <dbReference type="NCBI Taxonomy" id="2585209"/>
    <lineage>
        <taxon>Eukaryota</taxon>
        <taxon>Metazoa</taxon>
        <taxon>Ecdysozoa</taxon>
        <taxon>Arthropoda</taxon>
        <taxon>Chelicerata</taxon>
        <taxon>Arachnida</taxon>
        <taxon>Araneae</taxon>
        <taxon>Araneomorphae</taxon>
        <taxon>Entelegynae</taxon>
        <taxon>Araneoidea</taxon>
        <taxon>Nephilidae</taxon>
        <taxon>Trichonephila</taxon>
    </lineage>
</organism>
<protein>
    <submittedName>
        <fullName evidence="1">Uncharacterized protein</fullName>
    </submittedName>
</protein>
<keyword evidence="2" id="KW-1185">Reference proteome</keyword>
<gene>
    <name evidence="1" type="ORF">TNCV_4415891</name>
</gene>
<name>A0A8X6RZ66_TRICX</name>
<evidence type="ECO:0000313" key="1">
    <source>
        <dbReference type="EMBL" id="GFY04502.1"/>
    </source>
</evidence>
<evidence type="ECO:0000313" key="2">
    <source>
        <dbReference type="Proteomes" id="UP000887159"/>
    </source>
</evidence>
<dbReference type="Proteomes" id="UP000887159">
    <property type="component" value="Unassembled WGS sequence"/>
</dbReference>
<proteinExistence type="predicted"/>
<comment type="caution">
    <text evidence="1">The sequence shown here is derived from an EMBL/GenBank/DDBJ whole genome shotgun (WGS) entry which is preliminary data.</text>
</comment>
<reference evidence="1" key="1">
    <citation type="submission" date="2020-08" db="EMBL/GenBank/DDBJ databases">
        <title>Multicomponent nature underlies the extraordinary mechanical properties of spider dragline silk.</title>
        <authorList>
            <person name="Kono N."/>
            <person name="Nakamura H."/>
            <person name="Mori M."/>
            <person name="Yoshida Y."/>
            <person name="Ohtoshi R."/>
            <person name="Malay A.D."/>
            <person name="Moran D.A.P."/>
            <person name="Tomita M."/>
            <person name="Numata K."/>
            <person name="Arakawa K."/>
        </authorList>
    </citation>
    <scope>NUCLEOTIDE SEQUENCE</scope>
</reference>
<dbReference type="AlphaFoldDB" id="A0A8X6RZ66"/>
<dbReference type="EMBL" id="BMAU01021244">
    <property type="protein sequence ID" value="GFY04502.1"/>
    <property type="molecule type" value="Genomic_DNA"/>
</dbReference>